<protein>
    <submittedName>
        <fullName evidence="1">Uncharacterized protein</fullName>
    </submittedName>
</protein>
<evidence type="ECO:0000313" key="1">
    <source>
        <dbReference type="EMBL" id="KAJ6974884.1"/>
    </source>
</evidence>
<keyword evidence="2" id="KW-1185">Reference proteome</keyword>
<evidence type="ECO:0000313" key="2">
    <source>
        <dbReference type="Proteomes" id="UP001164929"/>
    </source>
</evidence>
<name>A0AAD6LX21_9ROSI</name>
<dbReference type="Proteomes" id="UP001164929">
    <property type="component" value="Chromosome 13"/>
</dbReference>
<sequence length="208" mass="23605">MGRVKGKNPRNGGTRNTSVVVTALHAQINLNKLKEINHGTIDYISCFGMGGGDPFWFMMEISTLLLRMAFLGRQPKINYNISINKINKGIVEVHVLSLMLLSGSSYSGSLKEGKGVFGMKFDPRSLSLPTYYLFLLSSSFLSNLERILQMITMKRFLVSVPMHYEQRKQRKVEELSHHVCILNSTIYIHTAILMNYATIFPSKNNLHF</sequence>
<reference evidence="1" key="1">
    <citation type="journal article" date="2023" name="Mol. Ecol. Resour.">
        <title>Chromosome-level genome assembly of a triploid poplar Populus alba 'Berolinensis'.</title>
        <authorList>
            <person name="Chen S."/>
            <person name="Yu Y."/>
            <person name="Wang X."/>
            <person name="Wang S."/>
            <person name="Zhang T."/>
            <person name="Zhou Y."/>
            <person name="He R."/>
            <person name="Meng N."/>
            <person name="Wang Y."/>
            <person name="Liu W."/>
            <person name="Liu Z."/>
            <person name="Liu J."/>
            <person name="Guo Q."/>
            <person name="Huang H."/>
            <person name="Sederoff R.R."/>
            <person name="Wang G."/>
            <person name="Qu G."/>
            <person name="Chen S."/>
        </authorList>
    </citation>
    <scope>NUCLEOTIDE SEQUENCE</scope>
    <source>
        <strain evidence="1">SC-2020</strain>
    </source>
</reference>
<dbReference type="EMBL" id="JAQIZT010000013">
    <property type="protein sequence ID" value="KAJ6974884.1"/>
    <property type="molecule type" value="Genomic_DNA"/>
</dbReference>
<proteinExistence type="predicted"/>
<comment type="caution">
    <text evidence="1">The sequence shown here is derived from an EMBL/GenBank/DDBJ whole genome shotgun (WGS) entry which is preliminary data.</text>
</comment>
<gene>
    <name evidence="1" type="ORF">NC653_030889</name>
</gene>
<accession>A0AAD6LX21</accession>
<dbReference type="AlphaFoldDB" id="A0AAD6LX21"/>
<organism evidence="1 2">
    <name type="scientific">Populus alba x Populus x berolinensis</name>
    <dbReference type="NCBI Taxonomy" id="444605"/>
    <lineage>
        <taxon>Eukaryota</taxon>
        <taxon>Viridiplantae</taxon>
        <taxon>Streptophyta</taxon>
        <taxon>Embryophyta</taxon>
        <taxon>Tracheophyta</taxon>
        <taxon>Spermatophyta</taxon>
        <taxon>Magnoliopsida</taxon>
        <taxon>eudicotyledons</taxon>
        <taxon>Gunneridae</taxon>
        <taxon>Pentapetalae</taxon>
        <taxon>rosids</taxon>
        <taxon>fabids</taxon>
        <taxon>Malpighiales</taxon>
        <taxon>Salicaceae</taxon>
        <taxon>Saliceae</taxon>
        <taxon>Populus</taxon>
    </lineage>
</organism>